<dbReference type="PANTHER" id="PTHR20854:SF4">
    <property type="entry name" value="INOSITOL-1-MONOPHOSPHATASE-RELATED"/>
    <property type="match status" value="1"/>
</dbReference>
<organism evidence="9 10">
    <name type="scientific">Cryobacterium luteum</name>
    <dbReference type="NCBI Taxonomy" id="1424661"/>
    <lineage>
        <taxon>Bacteria</taxon>
        <taxon>Bacillati</taxon>
        <taxon>Actinomycetota</taxon>
        <taxon>Actinomycetes</taxon>
        <taxon>Micrococcales</taxon>
        <taxon>Microbacteriaceae</taxon>
        <taxon>Cryobacterium</taxon>
    </lineage>
</organism>
<dbReference type="OrthoDB" id="9772456at2"/>
<evidence type="ECO:0000256" key="7">
    <source>
        <dbReference type="PIRSR" id="PIRSR600760-2"/>
    </source>
</evidence>
<keyword evidence="10" id="KW-1185">Reference proteome</keyword>
<evidence type="ECO:0000313" key="9">
    <source>
        <dbReference type="EMBL" id="TFB88560.1"/>
    </source>
</evidence>
<comment type="similarity">
    <text evidence="3 8">Belongs to the inositol monophosphatase superfamily.</text>
</comment>
<evidence type="ECO:0000256" key="5">
    <source>
        <dbReference type="ARBA" id="ARBA00022801"/>
    </source>
</evidence>
<gene>
    <name evidence="9" type="ORF">E3O10_12265</name>
</gene>
<comment type="cofactor">
    <cofactor evidence="2 7 8">
        <name>Mg(2+)</name>
        <dbReference type="ChEBI" id="CHEBI:18420"/>
    </cofactor>
</comment>
<dbReference type="InterPro" id="IPR020550">
    <property type="entry name" value="Inositol_monophosphatase_CS"/>
</dbReference>
<name>A0A1H8ANA9_9MICO</name>
<comment type="caution">
    <text evidence="9">The sequence shown here is derived from an EMBL/GenBank/DDBJ whole genome shotgun (WGS) entry which is preliminary data.</text>
</comment>
<dbReference type="STRING" id="1424661.SAMN05216281_101238"/>
<dbReference type="GO" id="GO:0008934">
    <property type="term" value="F:inositol monophosphate 1-phosphatase activity"/>
    <property type="evidence" value="ECO:0007669"/>
    <property type="project" value="InterPro"/>
</dbReference>
<sequence length="278" mass="29201">MTHPAPTGLLDLARTIALTAGALAHRRRSEGVEIAASKSSPEDIVTAADREVELLIRGLLADARPNDGFYGEESDATSGTSGLTWVVDPIDGTVNYLYGIPFYAVSVAVVQGDPDPATWNALAGAVVNPALGEVFTASDGSGAWLGDKRLHVNHDVSLSLALAGTGFGYEATRRVWQANVVGGLIGQVRDIRRIGSAALDLCSVACGRLDLYFERGLNPWDHAAGALIAREAGARVGALQADAEGRDLLIAAAPDLYAQFEPVLAGLFTRFPVDPQAR</sequence>
<keyword evidence="6 7" id="KW-0460">Magnesium</keyword>
<dbReference type="Proteomes" id="UP000297654">
    <property type="component" value="Unassembled WGS sequence"/>
</dbReference>
<dbReference type="SUPFAM" id="SSF56655">
    <property type="entry name" value="Carbohydrate phosphatase"/>
    <property type="match status" value="1"/>
</dbReference>
<dbReference type="PANTHER" id="PTHR20854">
    <property type="entry name" value="INOSITOL MONOPHOSPHATASE"/>
    <property type="match status" value="1"/>
</dbReference>
<dbReference type="PRINTS" id="PR00377">
    <property type="entry name" value="IMPHPHTASES"/>
</dbReference>
<dbReference type="GO" id="GO:0006020">
    <property type="term" value="P:inositol metabolic process"/>
    <property type="evidence" value="ECO:0007669"/>
    <property type="project" value="TreeGrafter"/>
</dbReference>
<dbReference type="InterPro" id="IPR033942">
    <property type="entry name" value="IMPase"/>
</dbReference>
<dbReference type="GO" id="GO:0046854">
    <property type="term" value="P:phosphatidylinositol phosphate biosynthetic process"/>
    <property type="evidence" value="ECO:0007669"/>
    <property type="project" value="InterPro"/>
</dbReference>
<dbReference type="EMBL" id="SOFF01000031">
    <property type="protein sequence ID" value="TFB88560.1"/>
    <property type="molecule type" value="Genomic_DNA"/>
</dbReference>
<dbReference type="Pfam" id="PF00459">
    <property type="entry name" value="Inositol_P"/>
    <property type="match status" value="1"/>
</dbReference>
<evidence type="ECO:0000256" key="6">
    <source>
        <dbReference type="ARBA" id="ARBA00022842"/>
    </source>
</evidence>
<dbReference type="AlphaFoldDB" id="A0A1H8ANA9"/>
<dbReference type="InterPro" id="IPR020583">
    <property type="entry name" value="Inositol_monoP_metal-BS"/>
</dbReference>
<feature type="binding site" evidence="7">
    <location>
        <position position="221"/>
    </location>
    <ligand>
        <name>Mg(2+)</name>
        <dbReference type="ChEBI" id="CHEBI:18420"/>
        <label>1</label>
        <note>catalytic</note>
    </ligand>
</feature>
<dbReference type="CDD" id="cd01639">
    <property type="entry name" value="IMPase"/>
    <property type="match status" value="1"/>
</dbReference>
<dbReference type="Gene3D" id="3.40.190.80">
    <property type="match status" value="1"/>
</dbReference>
<dbReference type="PROSITE" id="PS00630">
    <property type="entry name" value="IMP_2"/>
    <property type="match status" value="1"/>
</dbReference>
<dbReference type="GO" id="GO:0046872">
    <property type="term" value="F:metal ion binding"/>
    <property type="evidence" value="ECO:0007669"/>
    <property type="project" value="UniProtKB-KW"/>
</dbReference>
<feature type="binding site" evidence="7">
    <location>
        <position position="88"/>
    </location>
    <ligand>
        <name>Mg(2+)</name>
        <dbReference type="ChEBI" id="CHEBI:18420"/>
        <label>1</label>
        <note>catalytic</note>
    </ligand>
</feature>
<proteinExistence type="inferred from homology"/>
<evidence type="ECO:0000256" key="3">
    <source>
        <dbReference type="ARBA" id="ARBA00009759"/>
    </source>
</evidence>
<evidence type="ECO:0000256" key="1">
    <source>
        <dbReference type="ARBA" id="ARBA00001033"/>
    </source>
</evidence>
<feature type="binding site" evidence="7">
    <location>
        <position position="72"/>
    </location>
    <ligand>
        <name>Mg(2+)</name>
        <dbReference type="ChEBI" id="CHEBI:18420"/>
        <label>1</label>
        <note>catalytic</note>
    </ligand>
</feature>
<dbReference type="EC" id="3.1.3.25" evidence="8"/>
<evidence type="ECO:0000313" key="10">
    <source>
        <dbReference type="Proteomes" id="UP000297654"/>
    </source>
</evidence>
<evidence type="ECO:0000256" key="8">
    <source>
        <dbReference type="RuleBase" id="RU364068"/>
    </source>
</evidence>
<evidence type="ECO:0000256" key="2">
    <source>
        <dbReference type="ARBA" id="ARBA00001946"/>
    </source>
</evidence>
<dbReference type="GO" id="GO:0007165">
    <property type="term" value="P:signal transduction"/>
    <property type="evidence" value="ECO:0007669"/>
    <property type="project" value="TreeGrafter"/>
</dbReference>
<keyword evidence="4 7" id="KW-0479">Metal-binding</keyword>
<dbReference type="InterPro" id="IPR000760">
    <property type="entry name" value="Inositol_monophosphatase-like"/>
</dbReference>
<reference evidence="9 10" key="1">
    <citation type="submission" date="2019-03" db="EMBL/GenBank/DDBJ databases">
        <title>Genomics of glacier-inhabiting Cryobacterium strains.</title>
        <authorList>
            <person name="Liu Q."/>
            <person name="Xin Y.-H."/>
        </authorList>
    </citation>
    <scope>NUCLEOTIDE SEQUENCE [LARGE SCALE GENOMIC DNA]</scope>
    <source>
        <strain evidence="9 10">Hh15</strain>
    </source>
</reference>
<comment type="catalytic activity">
    <reaction evidence="1 8">
        <text>a myo-inositol phosphate + H2O = myo-inositol + phosphate</text>
        <dbReference type="Rhea" id="RHEA:24056"/>
        <dbReference type="ChEBI" id="CHEBI:15377"/>
        <dbReference type="ChEBI" id="CHEBI:17268"/>
        <dbReference type="ChEBI" id="CHEBI:43474"/>
        <dbReference type="ChEBI" id="CHEBI:84139"/>
        <dbReference type="EC" id="3.1.3.25"/>
    </reaction>
</comment>
<dbReference type="RefSeq" id="WP_092106411.1">
    <property type="nucleotide sequence ID" value="NZ_FOCN01000001.1"/>
</dbReference>
<protein>
    <recommendedName>
        <fullName evidence="8">Inositol-1-monophosphatase</fullName>
        <ecNumber evidence="8">3.1.3.25</ecNumber>
    </recommendedName>
</protein>
<feature type="binding site" evidence="7">
    <location>
        <position position="91"/>
    </location>
    <ligand>
        <name>Mg(2+)</name>
        <dbReference type="ChEBI" id="CHEBI:18420"/>
        <label>1</label>
        <note>catalytic</note>
    </ligand>
</feature>
<evidence type="ECO:0000256" key="4">
    <source>
        <dbReference type="ARBA" id="ARBA00022723"/>
    </source>
</evidence>
<feature type="binding site" evidence="7">
    <location>
        <position position="90"/>
    </location>
    <ligand>
        <name>Mg(2+)</name>
        <dbReference type="ChEBI" id="CHEBI:18420"/>
        <label>2</label>
    </ligand>
</feature>
<keyword evidence="5 8" id="KW-0378">Hydrolase</keyword>
<accession>A0A1H8ANA9</accession>
<dbReference type="PROSITE" id="PS00629">
    <property type="entry name" value="IMP_1"/>
    <property type="match status" value="1"/>
</dbReference>
<dbReference type="Gene3D" id="3.30.540.10">
    <property type="entry name" value="Fructose-1,6-Bisphosphatase, subunit A, domain 1"/>
    <property type="match status" value="1"/>
</dbReference>